<dbReference type="EMBL" id="PIOD01000021">
    <property type="protein sequence ID" value="RDW15926.1"/>
    <property type="molecule type" value="Genomic_DNA"/>
</dbReference>
<keyword evidence="1" id="KW-0472">Membrane</keyword>
<keyword evidence="1" id="KW-1133">Transmembrane helix</keyword>
<keyword evidence="1" id="KW-0812">Transmembrane</keyword>
<accession>A0A3D8PIK5</accession>
<dbReference type="AlphaFoldDB" id="A0A3D8PIK5"/>
<comment type="caution">
    <text evidence="2">The sequence shown here is derived from an EMBL/GenBank/DDBJ whole genome shotgun (WGS) entry which is preliminary data.</text>
</comment>
<proteinExistence type="predicted"/>
<evidence type="ECO:0000313" key="2">
    <source>
        <dbReference type="EMBL" id="RDW15926.1"/>
    </source>
</evidence>
<dbReference type="RefSeq" id="WP_115750806.1">
    <property type="nucleotide sequence ID" value="NZ_PIOD01000021.1"/>
</dbReference>
<name>A0A3D8PIK5_9BACI</name>
<protein>
    <submittedName>
        <fullName evidence="2">Uncharacterized protein</fullName>
    </submittedName>
</protein>
<dbReference type="OrthoDB" id="2438366at2"/>
<reference evidence="3" key="1">
    <citation type="submission" date="2017-11" db="EMBL/GenBank/DDBJ databases">
        <authorList>
            <person name="Zhu W."/>
        </authorList>
    </citation>
    <scope>NUCLEOTIDE SEQUENCE [LARGE SCALE GENOMIC DNA]</scope>
    <source>
        <strain evidence="3">CAU 1051</strain>
    </source>
</reference>
<dbReference type="Proteomes" id="UP000256520">
    <property type="component" value="Unassembled WGS sequence"/>
</dbReference>
<feature type="transmembrane region" description="Helical" evidence="1">
    <location>
        <begin position="38"/>
        <end position="62"/>
    </location>
</feature>
<gene>
    <name evidence="2" type="ORF">CWR45_15635</name>
</gene>
<feature type="transmembrane region" description="Helical" evidence="1">
    <location>
        <begin position="12"/>
        <end position="32"/>
    </location>
</feature>
<sequence>MNAHNQILKVTSFICGILIIIGTALFMYGYFVNGYQNVAGIGAGAVMGAAFIFIMGVFLVATEEMIEKNKQRKLS</sequence>
<keyword evidence="3" id="KW-1185">Reference proteome</keyword>
<evidence type="ECO:0000313" key="3">
    <source>
        <dbReference type="Proteomes" id="UP000256520"/>
    </source>
</evidence>
<evidence type="ECO:0000256" key="1">
    <source>
        <dbReference type="SAM" id="Phobius"/>
    </source>
</evidence>
<organism evidence="2 3">
    <name type="scientific">Oceanobacillus chungangensis</name>
    <dbReference type="NCBI Taxonomy" id="1229152"/>
    <lineage>
        <taxon>Bacteria</taxon>
        <taxon>Bacillati</taxon>
        <taxon>Bacillota</taxon>
        <taxon>Bacilli</taxon>
        <taxon>Bacillales</taxon>
        <taxon>Bacillaceae</taxon>
        <taxon>Oceanobacillus</taxon>
    </lineage>
</organism>